<evidence type="ECO:0000256" key="10">
    <source>
        <dbReference type="ARBA" id="ARBA00022989"/>
    </source>
</evidence>
<dbReference type="Pfam" id="PF00912">
    <property type="entry name" value="Transgly"/>
    <property type="match status" value="1"/>
</dbReference>
<dbReference type="PANTHER" id="PTHR32282:SF32">
    <property type="entry name" value="PENICILLIN-BINDING PROTEIN 2A"/>
    <property type="match status" value="1"/>
</dbReference>
<evidence type="ECO:0000256" key="4">
    <source>
        <dbReference type="ARBA" id="ARBA00022676"/>
    </source>
</evidence>
<comment type="catalytic activity">
    <reaction evidence="14">
        <text>Preferential cleavage: (Ac)2-L-Lys-D-Ala-|-D-Ala. Also transpeptidation of peptidyl-alanyl moieties that are N-acyl substituents of D-alanine.</text>
        <dbReference type="EC" id="3.4.16.4"/>
    </reaction>
</comment>
<evidence type="ECO:0000256" key="15">
    <source>
        <dbReference type="ARBA" id="ARBA00049902"/>
    </source>
</evidence>
<evidence type="ECO:0000256" key="3">
    <source>
        <dbReference type="ARBA" id="ARBA00022670"/>
    </source>
</evidence>
<feature type="domain" description="Glycosyl transferase family 51" evidence="18">
    <location>
        <begin position="92"/>
        <end position="261"/>
    </location>
</feature>
<evidence type="ECO:0000256" key="1">
    <source>
        <dbReference type="ARBA" id="ARBA00022475"/>
    </source>
</evidence>
<feature type="transmembrane region" description="Helical" evidence="16">
    <location>
        <begin position="44"/>
        <end position="64"/>
    </location>
</feature>
<proteinExistence type="predicted"/>
<evidence type="ECO:0000256" key="14">
    <source>
        <dbReference type="ARBA" id="ARBA00034000"/>
    </source>
</evidence>
<gene>
    <name evidence="19" type="ORF">JZO67_000465</name>
</gene>
<keyword evidence="5" id="KW-0808">Transferase</keyword>
<keyword evidence="11 16" id="KW-0472">Membrane</keyword>
<dbReference type="EMBL" id="JAFREL020000001">
    <property type="protein sequence ID" value="MEO1768554.1"/>
    <property type="molecule type" value="Genomic_DNA"/>
</dbReference>
<evidence type="ECO:0000259" key="18">
    <source>
        <dbReference type="Pfam" id="PF00912"/>
    </source>
</evidence>
<dbReference type="SUPFAM" id="SSF53955">
    <property type="entry name" value="Lysozyme-like"/>
    <property type="match status" value="1"/>
</dbReference>
<keyword evidence="13" id="KW-0961">Cell wall biogenesis/degradation</keyword>
<keyword evidence="4" id="KW-0328">Glycosyltransferase</keyword>
<dbReference type="InterPro" id="IPR036950">
    <property type="entry name" value="PBP_transglycosylase"/>
</dbReference>
<keyword evidence="9" id="KW-0573">Peptidoglycan synthesis</keyword>
<keyword evidence="2" id="KW-0121">Carboxypeptidase</keyword>
<evidence type="ECO:0000256" key="7">
    <source>
        <dbReference type="ARBA" id="ARBA00022801"/>
    </source>
</evidence>
<evidence type="ECO:0000256" key="6">
    <source>
        <dbReference type="ARBA" id="ARBA00022692"/>
    </source>
</evidence>
<dbReference type="PANTHER" id="PTHR32282">
    <property type="entry name" value="BINDING PROTEIN TRANSPEPTIDASE, PUTATIVE-RELATED"/>
    <property type="match status" value="1"/>
</dbReference>
<evidence type="ECO:0000256" key="2">
    <source>
        <dbReference type="ARBA" id="ARBA00022645"/>
    </source>
</evidence>
<evidence type="ECO:0000259" key="17">
    <source>
        <dbReference type="Pfam" id="PF00905"/>
    </source>
</evidence>
<dbReference type="Gene3D" id="3.40.710.10">
    <property type="entry name" value="DD-peptidase/beta-lactamase superfamily"/>
    <property type="match status" value="1"/>
</dbReference>
<dbReference type="InterPro" id="IPR012338">
    <property type="entry name" value="Beta-lactam/transpept-like"/>
</dbReference>
<dbReference type="NCBIfam" id="TIGR02074">
    <property type="entry name" value="PBP_1a_fam"/>
    <property type="match status" value="1"/>
</dbReference>
<dbReference type="Proteomes" id="UP000664357">
    <property type="component" value="Unassembled WGS sequence"/>
</dbReference>
<evidence type="ECO:0000256" key="16">
    <source>
        <dbReference type="SAM" id="Phobius"/>
    </source>
</evidence>
<comment type="catalytic activity">
    <reaction evidence="15">
        <text>[GlcNAc-(1-&gt;4)-Mur2Ac(oyl-L-Ala-gamma-D-Glu-L-Lys-D-Ala-D-Ala)](n)-di-trans,octa-cis-undecaprenyl diphosphate + beta-D-GlcNAc-(1-&gt;4)-Mur2Ac(oyl-L-Ala-gamma-D-Glu-L-Lys-D-Ala-D-Ala)-di-trans,octa-cis-undecaprenyl diphosphate = [GlcNAc-(1-&gt;4)-Mur2Ac(oyl-L-Ala-gamma-D-Glu-L-Lys-D-Ala-D-Ala)](n+1)-di-trans,octa-cis-undecaprenyl diphosphate + di-trans,octa-cis-undecaprenyl diphosphate + H(+)</text>
        <dbReference type="Rhea" id="RHEA:23708"/>
        <dbReference type="Rhea" id="RHEA-COMP:9602"/>
        <dbReference type="Rhea" id="RHEA-COMP:9603"/>
        <dbReference type="ChEBI" id="CHEBI:15378"/>
        <dbReference type="ChEBI" id="CHEBI:58405"/>
        <dbReference type="ChEBI" id="CHEBI:60033"/>
        <dbReference type="ChEBI" id="CHEBI:78435"/>
        <dbReference type="EC" id="2.4.99.28"/>
    </reaction>
</comment>
<evidence type="ECO:0000256" key="11">
    <source>
        <dbReference type="ARBA" id="ARBA00023136"/>
    </source>
</evidence>
<dbReference type="Gene3D" id="6.20.370.110">
    <property type="match status" value="1"/>
</dbReference>
<evidence type="ECO:0000256" key="8">
    <source>
        <dbReference type="ARBA" id="ARBA00022960"/>
    </source>
</evidence>
<keyword evidence="1" id="KW-1003">Cell membrane</keyword>
<evidence type="ECO:0000256" key="5">
    <source>
        <dbReference type="ARBA" id="ARBA00022679"/>
    </source>
</evidence>
<dbReference type="RefSeq" id="WP_207703048.1">
    <property type="nucleotide sequence ID" value="NZ_JAFREL020000001.1"/>
</dbReference>
<keyword evidence="8" id="KW-0133">Cell shape</keyword>
<protein>
    <submittedName>
        <fullName evidence="19">Penicillin-binding protein</fullName>
    </submittedName>
</protein>
<organism evidence="19 20">
    <name type="scientific">Candidatus Enterococcus ferrettii</name>
    <dbReference type="NCBI Taxonomy" id="2815324"/>
    <lineage>
        <taxon>Bacteria</taxon>
        <taxon>Bacillati</taxon>
        <taxon>Bacillota</taxon>
        <taxon>Bacilli</taxon>
        <taxon>Lactobacillales</taxon>
        <taxon>Enterococcaceae</taxon>
        <taxon>Enterococcus</taxon>
    </lineage>
</organism>
<dbReference type="Pfam" id="PF00905">
    <property type="entry name" value="Transpeptidase"/>
    <property type="match status" value="1"/>
</dbReference>
<keyword evidence="10 16" id="KW-1133">Transmembrane helix</keyword>
<evidence type="ECO:0000256" key="12">
    <source>
        <dbReference type="ARBA" id="ARBA00023268"/>
    </source>
</evidence>
<keyword evidence="12" id="KW-0511">Multifunctional enzyme</keyword>
<dbReference type="InterPro" id="IPR001264">
    <property type="entry name" value="Glyco_trans_51"/>
</dbReference>
<feature type="domain" description="Penicillin-binding protein transpeptidase" evidence="17">
    <location>
        <begin position="363"/>
        <end position="601"/>
    </location>
</feature>
<dbReference type="Gene3D" id="1.10.3810.10">
    <property type="entry name" value="Biosynthetic peptidoglycan transglycosylase-like"/>
    <property type="match status" value="1"/>
</dbReference>
<name>A0ABV0EIV1_9ENTE</name>
<evidence type="ECO:0000313" key="19">
    <source>
        <dbReference type="EMBL" id="MEO1768554.1"/>
    </source>
</evidence>
<keyword evidence="20" id="KW-1185">Reference proteome</keyword>
<dbReference type="InterPro" id="IPR050396">
    <property type="entry name" value="Glycosyltr_51/Transpeptidase"/>
</dbReference>
<dbReference type="InterPro" id="IPR001460">
    <property type="entry name" value="PCN-bd_Tpept"/>
</dbReference>
<evidence type="ECO:0000256" key="13">
    <source>
        <dbReference type="ARBA" id="ARBA00023316"/>
    </source>
</evidence>
<keyword evidence="7" id="KW-0378">Hydrolase</keyword>
<evidence type="ECO:0000256" key="9">
    <source>
        <dbReference type="ARBA" id="ARBA00022984"/>
    </source>
</evidence>
<reference evidence="19 20" key="1">
    <citation type="submission" date="2024-02" db="EMBL/GenBank/DDBJ databases">
        <title>The Genome Sequence of Enterococcus sp. DIV0159.</title>
        <authorList>
            <person name="Earl A."/>
            <person name="Manson A."/>
            <person name="Gilmore M."/>
            <person name="Sanders J."/>
            <person name="Shea T."/>
            <person name="Howe W."/>
            <person name="Livny J."/>
            <person name="Cuomo C."/>
            <person name="Neafsey D."/>
            <person name="Birren B."/>
        </authorList>
    </citation>
    <scope>NUCLEOTIDE SEQUENCE [LARGE SCALE GENOMIC DNA]</scope>
    <source>
        <strain evidence="19 20">665A</strain>
    </source>
</reference>
<evidence type="ECO:0000313" key="20">
    <source>
        <dbReference type="Proteomes" id="UP000664357"/>
    </source>
</evidence>
<sequence length="728" mass="80608">MDFQKIWQKVKSALKTFWIWIKPYLIRFHHARKRIWKKYHVNKILLLLTLVVVLVTSIYLFYLAKSVNVETLQSSLKQSTEIYDQKNEQAGTLYGQKGTYAEGDQISPYIKDAVVSTEDRSFYEHHGFDIKGIARAAVGTLTRGRITGGGSTITQQLAKNAYLSLDQTLERKAKELFMAIEIEKKYSKDEILTMYLNNAYFGNGVWGVQDAARKYFGVDANQVTIGEAATIAGMLKGPSIYNPIDNLENATNRRNTVLNVMVDNGKLDAAQEQQEAQVDLGSLLNDTYTAGDAGYKYPFYFDAIIDEAVDRYGLNEKDLLNKGYKIYTALDQNYQQQMEAVYANNYNFPANAADGAMPQSASVALDPKTGGVEALVGRRGEHVFRGYNFATQMKRSPGSTMKPLSVYAPALEAGYKPDSILQDVPQEYYDAKNYSGTYQGEVPMYQAIAQSLNLPAVWTLHEIGLDKGYNKAKEFGIPLEKSDKYYGLALGGLENGTSPMQMAAAYGAFANQGRVYKPHLITKIIDSTGAVIEDNSDPKYEQVISKEVADSMTSMLLGTFSNGTAVQAAPAGYTMAGKTGTTETNFDATKVNDQWIIGYTPNIVISTWLGFEKTSETHYLSGTSGDEVGMVFKAEAESLLPYAKQSSFNVADAYATGGQVVPADEFGQSNEDKQWQEDLKNIGDKATEGLNGFGEKAKEGMQQFGEKAKEGFNQLKDKGIQWFQDQGN</sequence>
<dbReference type="SUPFAM" id="SSF56601">
    <property type="entry name" value="beta-lactamase/transpeptidase-like"/>
    <property type="match status" value="1"/>
</dbReference>
<accession>A0ABV0EIV1</accession>
<comment type="caution">
    <text evidence="19">The sequence shown here is derived from an EMBL/GenBank/DDBJ whole genome shotgun (WGS) entry which is preliminary data.</text>
</comment>
<dbReference type="InterPro" id="IPR023346">
    <property type="entry name" value="Lysozyme-like_dom_sf"/>
</dbReference>
<keyword evidence="3" id="KW-0645">Protease</keyword>
<keyword evidence="6 16" id="KW-0812">Transmembrane</keyword>